<reference evidence="2" key="1">
    <citation type="submission" date="2020-05" db="EMBL/GenBank/DDBJ databases">
        <title>Mycena genomes resolve the evolution of fungal bioluminescence.</title>
        <authorList>
            <person name="Tsai I.J."/>
        </authorList>
    </citation>
    <scope>NUCLEOTIDE SEQUENCE</scope>
    <source>
        <strain evidence="2">110903Hualien_Pintung</strain>
    </source>
</reference>
<sequence length="241" mass="26005">MSHFSQLPFHPVASPKQQSRPSRLPLQPQTHHVDFILTASPEPSPVADSFSLSPSGLAALFDIPPSLSSPSDMPYLDPLPSSDAFYCNGLWQHIFSFGNRANNHDDFPLGAHTTAFDAARYPVLSDANHIDGLPRSAQAELVFPTDGDWELPLSTLDIPGAWIHDVQRPAAPVQVAAGVTSSPSGWAQDGFFEGRSAFATPPFLDAGACEPVLAPRPCYPAVVRKATVDELERQAAEEENL</sequence>
<evidence type="ECO:0000256" key="1">
    <source>
        <dbReference type="SAM" id="MobiDB-lite"/>
    </source>
</evidence>
<dbReference type="Proteomes" id="UP000613580">
    <property type="component" value="Unassembled WGS sequence"/>
</dbReference>
<organism evidence="2 3">
    <name type="scientific">Mycena chlorophos</name>
    <name type="common">Agaric fungus</name>
    <name type="synonym">Agaricus chlorophos</name>
    <dbReference type="NCBI Taxonomy" id="658473"/>
    <lineage>
        <taxon>Eukaryota</taxon>
        <taxon>Fungi</taxon>
        <taxon>Dikarya</taxon>
        <taxon>Basidiomycota</taxon>
        <taxon>Agaricomycotina</taxon>
        <taxon>Agaricomycetes</taxon>
        <taxon>Agaricomycetidae</taxon>
        <taxon>Agaricales</taxon>
        <taxon>Marasmiineae</taxon>
        <taxon>Mycenaceae</taxon>
        <taxon>Mycena</taxon>
    </lineage>
</organism>
<dbReference type="EMBL" id="JACAZE010000017">
    <property type="protein sequence ID" value="KAF7296413.1"/>
    <property type="molecule type" value="Genomic_DNA"/>
</dbReference>
<comment type="caution">
    <text evidence="2">The sequence shown here is derived from an EMBL/GenBank/DDBJ whole genome shotgun (WGS) entry which is preliminary data.</text>
</comment>
<feature type="region of interest" description="Disordered" evidence="1">
    <location>
        <begin position="1"/>
        <end position="26"/>
    </location>
</feature>
<dbReference type="AlphaFoldDB" id="A0A8H6SBK5"/>
<proteinExistence type="predicted"/>
<name>A0A8H6SBK5_MYCCL</name>
<protein>
    <submittedName>
        <fullName evidence="2">Uncharacterized protein</fullName>
    </submittedName>
</protein>
<evidence type="ECO:0000313" key="3">
    <source>
        <dbReference type="Proteomes" id="UP000613580"/>
    </source>
</evidence>
<evidence type="ECO:0000313" key="2">
    <source>
        <dbReference type="EMBL" id="KAF7296413.1"/>
    </source>
</evidence>
<keyword evidence="3" id="KW-1185">Reference proteome</keyword>
<accession>A0A8H6SBK5</accession>
<gene>
    <name evidence="2" type="ORF">HMN09_01111600</name>
</gene>